<evidence type="ECO:0000256" key="1">
    <source>
        <dbReference type="ARBA" id="ARBA00022741"/>
    </source>
</evidence>
<dbReference type="Gene3D" id="3.40.50.300">
    <property type="entry name" value="P-loop containing nucleotide triphosphate hydrolases"/>
    <property type="match status" value="2"/>
</dbReference>
<evidence type="ECO:0000256" key="2">
    <source>
        <dbReference type="ARBA" id="ARBA00022840"/>
    </source>
</evidence>
<evidence type="ECO:0000256" key="4">
    <source>
        <dbReference type="RuleBase" id="RU003651"/>
    </source>
</evidence>
<dbReference type="InterPro" id="IPR003593">
    <property type="entry name" value="AAA+_ATPase"/>
</dbReference>
<keyword evidence="7" id="KW-0378">Hydrolase</keyword>
<keyword evidence="3" id="KW-0175">Coiled coil</keyword>
<feature type="transmembrane region" description="Helical" evidence="5">
    <location>
        <begin position="276"/>
        <end position="296"/>
    </location>
</feature>
<keyword evidence="5" id="KW-0812">Transmembrane</keyword>
<protein>
    <submittedName>
        <fullName evidence="7">Cell division protease FtsH</fullName>
    </submittedName>
</protein>
<keyword evidence="7" id="KW-0132">Cell division</keyword>
<dbReference type="InterPro" id="IPR041569">
    <property type="entry name" value="AAA_lid_3"/>
</dbReference>
<dbReference type="PROSITE" id="PS00674">
    <property type="entry name" value="AAA"/>
    <property type="match status" value="2"/>
</dbReference>
<dbReference type="PANTHER" id="PTHR23077">
    <property type="entry name" value="AAA-FAMILY ATPASE"/>
    <property type="match status" value="1"/>
</dbReference>
<dbReference type="InterPro" id="IPR050168">
    <property type="entry name" value="AAA_ATPase_domain"/>
</dbReference>
<dbReference type="InterPro" id="IPR003959">
    <property type="entry name" value="ATPase_AAA_core"/>
</dbReference>
<dbReference type="SUPFAM" id="SSF52540">
    <property type="entry name" value="P-loop containing nucleoside triphosphate hydrolases"/>
    <property type="match status" value="2"/>
</dbReference>
<dbReference type="Gene3D" id="1.10.8.60">
    <property type="match status" value="2"/>
</dbReference>
<comment type="similarity">
    <text evidence="4">Belongs to the AAA ATPase family.</text>
</comment>
<dbReference type="GO" id="GO:0005524">
    <property type="term" value="F:ATP binding"/>
    <property type="evidence" value="ECO:0007669"/>
    <property type="project" value="UniProtKB-KW"/>
</dbReference>
<keyword evidence="1 4" id="KW-0547">Nucleotide-binding</keyword>
<feature type="domain" description="AAA+ ATPase" evidence="6">
    <location>
        <begin position="373"/>
        <end position="511"/>
    </location>
</feature>
<feature type="transmembrane region" description="Helical" evidence="5">
    <location>
        <begin position="69"/>
        <end position="91"/>
    </location>
</feature>
<gene>
    <name evidence="7" type="ORF">HKBW3S33_00078</name>
</gene>
<dbReference type="Proteomes" id="UP000591948">
    <property type="component" value="Unassembled WGS sequence"/>
</dbReference>
<evidence type="ECO:0000259" key="6">
    <source>
        <dbReference type="SMART" id="SM00382"/>
    </source>
</evidence>
<keyword evidence="7" id="KW-0131">Cell cycle</keyword>
<keyword evidence="5" id="KW-1133">Transmembrane helix</keyword>
<keyword evidence="5" id="KW-0472">Membrane</keyword>
<dbReference type="SMART" id="SM00382">
    <property type="entry name" value="AAA"/>
    <property type="match status" value="2"/>
</dbReference>
<comment type="caution">
    <text evidence="7">The sequence shown here is derived from an EMBL/GenBank/DDBJ whole genome shotgun (WGS) entry which is preliminary data.</text>
</comment>
<evidence type="ECO:0000256" key="5">
    <source>
        <dbReference type="SAM" id="Phobius"/>
    </source>
</evidence>
<dbReference type="EMBL" id="BLRY01000002">
    <property type="protein sequence ID" value="GFP26663.1"/>
    <property type="molecule type" value="Genomic_DNA"/>
</dbReference>
<feature type="domain" description="AAA+ ATPase" evidence="6">
    <location>
        <begin position="657"/>
        <end position="791"/>
    </location>
</feature>
<feature type="transmembrane region" description="Helical" evidence="5">
    <location>
        <begin position="216"/>
        <end position="235"/>
    </location>
</feature>
<proteinExistence type="inferred from homology"/>
<dbReference type="GO" id="GO:0051301">
    <property type="term" value="P:cell division"/>
    <property type="evidence" value="ECO:0007669"/>
    <property type="project" value="UniProtKB-KW"/>
</dbReference>
<dbReference type="InterPro" id="IPR027417">
    <property type="entry name" value="P-loop_NTPase"/>
</dbReference>
<dbReference type="Pfam" id="PF00004">
    <property type="entry name" value="AAA"/>
    <property type="match status" value="2"/>
</dbReference>
<feature type="transmembrane region" description="Helical" evidence="5">
    <location>
        <begin position="38"/>
        <end position="57"/>
    </location>
</feature>
<name>A0A6V8P2Z6_9ACTN</name>
<organism evidence="7 8">
    <name type="scientific">Candidatus Hakubella thermalkaliphila</name>
    <dbReference type="NCBI Taxonomy" id="2754717"/>
    <lineage>
        <taxon>Bacteria</taxon>
        <taxon>Bacillati</taxon>
        <taxon>Actinomycetota</taxon>
        <taxon>Actinomycetota incertae sedis</taxon>
        <taxon>Candidatus Hakubellales</taxon>
        <taxon>Candidatus Hakubellaceae</taxon>
        <taxon>Candidatus Hakubella</taxon>
    </lineage>
</organism>
<evidence type="ECO:0000313" key="8">
    <source>
        <dbReference type="Proteomes" id="UP000591948"/>
    </source>
</evidence>
<keyword evidence="8" id="KW-1185">Reference proteome</keyword>
<feature type="transmembrane region" description="Helical" evidence="5">
    <location>
        <begin position="137"/>
        <end position="155"/>
    </location>
</feature>
<keyword evidence="2 4" id="KW-0067">ATP-binding</keyword>
<dbReference type="Pfam" id="PF17862">
    <property type="entry name" value="AAA_lid_3"/>
    <property type="match status" value="2"/>
</dbReference>
<feature type="transmembrane region" description="Helical" evidence="5">
    <location>
        <begin position="12"/>
        <end position="32"/>
    </location>
</feature>
<reference evidence="7 8" key="1">
    <citation type="journal article" date="2020" name="Front. Microbiol.">
        <title>Single-cell genomics of novel Actinobacteria with the Wood-Ljungdahl pathway discovered in a serpentinizing system.</title>
        <authorList>
            <person name="Merino N."/>
            <person name="Kawai M."/>
            <person name="Boyd E.S."/>
            <person name="Colman D.R."/>
            <person name="McGlynn S.E."/>
            <person name="Nealson K.H."/>
            <person name="Kurokawa K."/>
            <person name="Hongoh Y."/>
        </authorList>
    </citation>
    <scope>NUCLEOTIDE SEQUENCE [LARGE SCALE GENOMIC DNA]</scope>
    <source>
        <strain evidence="7 8">S33</strain>
    </source>
</reference>
<dbReference type="GO" id="GO:0016887">
    <property type="term" value="F:ATP hydrolysis activity"/>
    <property type="evidence" value="ECO:0007669"/>
    <property type="project" value="InterPro"/>
</dbReference>
<evidence type="ECO:0000313" key="7">
    <source>
        <dbReference type="EMBL" id="GFP26663.1"/>
    </source>
</evidence>
<dbReference type="AlphaFoldDB" id="A0A6V8P2Z6"/>
<sequence length="886" mass="96292">MRKRPINLPLKYYDVILVGSPAVLVGAFTYLTLDALGFFPPLWVWIIVAAIISLYLYRPALGITASLTSLVLPIAWVSVPLAVLFLLLWLIVKRFRVLTPTGFLLLALLAVVYQFPALGPLLLVVPLAAGFQGSRRGPFLAGIACLVSTMLGILGGQESLGPLRIGVTQSLVKLPPTPPEAPLSPDWLVTAVHNLTARATIDLIASMLSPLWKNPLLAAQILLWVLAAYVVARTMRGSRFDWTARRALAIGAGAATLVVGQILLLDQLAGVELAGAAVVGLALAASAGGVAVFFFAPHLENMDARAQRPVKIEIESTTPVATEKVPPPSLGRPGASWDDLAGIQDIKAEVMEAIRSQFDSRFRAALSRMHISPARGILLYGPPGTGKTHLGQVIASQAGATFIRVSGTEFTSKWFGESEANLRRIFRGAQESRPVVLFFDELEAILPRRDQMSRADAPELGIVDTFLAQTDGVADTDGLLLLGATNRPDLIDPAALRPGRFDKIIYVGPPGQEARRQIFSRYLKNRPLAEDVDLDRLAAQTERFTGADIRAVCDEAARKVLGHGAVSSTTAITMADLLRVIEGTKPSVSFDMLRLYERIADAYSRRSEKVVREEVIEKSRLTWDDVSGLDQVKQVLRESIEWPLAHPAVLTRYGIKVPKGVLLFGPPGCGKTYLAKVVASQANAHFLHVKGPELLTGTVGASEAKLRGLFDRARENAPCVLFFDEIDGLAGLRYGGQRRTELLTQLLTEMDGVEELRGVVVVAATNRPEDLDPAILRPGRFDRLIYVPPPDQVARTRLFEMELANKPLGPDVDCGRLAEITHGYSGADIVAICTAAAMDAVRETLSEGCEIPVTMKHLTERVRQTPPSISQERLAQYEQMRIALAR</sequence>
<feature type="transmembrane region" description="Helical" evidence="5">
    <location>
        <begin position="247"/>
        <end position="264"/>
    </location>
</feature>
<dbReference type="InterPro" id="IPR003960">
    <property type="entry name" value="ATPase_AAA_CS"/>
</dbReference>
<accession>A0A6V8P2Z6</accession>
<dbReference type="FunFam" id="3.40.50.300:FF:001025">
    <property type="entry name" value="ATPase family, AAA domain-containing 2B"/>
    <property type="match status" value="2"/>
</dbReference>
<dbReference type="GO" id="GO:0006508">
    <property type="term" value="P:proteolysis"/>
    <property type="evidence" value="ECO:0007669"/>
    <property type="project" value="UniProtKB-KW"/>
</dbReference>
<keyword evidence="7" id="KW-0645">Protease</keyword>
<feature type="transmembrane region" description="Helical" evidence="5">
    <location>
        <begin position="103"/>
        <end position="125"/>
    </location>
</feature>
<evidence type="ECO:0000256" key="3">
    <source>
        <dbReference type="ARBA" id="ARBA00023054"/>
    </source>
</evidence>
<dbReference type="PANTHER" id="PTHR23077:SF171">
    <property type="entry name" value="NUCLEAR VALOSIN-CONTAINING PROTEIN-LIKE"/>
    <property type="match status" value="1"/>
</dbReference>
<dbReference type="GO" id="GO:0008233">
    <property type="term" value="F:peptidase activity"/>
    <property type="evidence" value="ECO:0007669"/>
    <property type="project" value="UniProtKB-KW"/>
</dbReference>